<comment type="caution">
    <text evidence="1">The sequence shown here is derived from an EMBL/GenBank/DDBJ whole genome shotgun (WGS) entry which is preliminary data.</text>
</comment>
<reference evidence="1" key="1">
    <citation type="submission" date="2022-11" db="EMBL/GenBank/DDBJ databases">
        <title>Genome Sequence of Boeremia exigua.</title>
        <authorList>
            <person name="Buettner E."/>
        </authorList>
    </citation>
    <scope>NUCLEOTIDE SEQUENCE</scope>
    <source>
        <strain evidence="1">CU02</strain>
    </source>
</reference>
<organism evidence="1 2">
    <name type="scientific">Boeremia exigua</name>
    <dbReference type="NCBI Taxonomy" id="749465"/>
    <lineage>
        <taxon>Eukaryota</taxon>
        <taxon>Fungi</taxon>
        <taxon>Dikarya</taxon>
        <taxon>Ascomycota</taxon>
        <taxon>Pezizomycotina</taxon>
        <taxon>Dothideomycetes</taxon>
        <taxon>Pleosporomycetidae</taxon>
        <taxon>Pleosporales</taxon>
        <taxon>Pleosporineae</taxon>
        <taxon>Didymellaceae</taxon>
        <taxon>Boeremia</taxon>
    </lineage>
</organism>
<dbReference type="Proteomes" id="UP001153331">
    <property type="component" value="Unassembled WGS sequence"/>
</dbReference>
<accession>A0ACC2HSE1</accession>
<sequence>MWILYAVFGALGLLISLLIGVNVLDKHHEETKTGLDVEKERRAERDAEREARRLKRASKGLSKAELPLDAEKGGVRPAVEENKEVKI</sequence>
<keyword evidence="2" id="KW-1185">Reference proteome</keyword>
<dbReference type="EMBL" id="JAPHNI010001386">
    <property type="protein sequence ID" value="KAJ8105743.1"/>
    <property type="molecule type" value="Genomic_DNA"/>
</dbReference>
<evidence type="ECO:0000313" key="1">
    <source>
        <dbReference type="EMBL" id="KAJ8105743.1"/>
    </source>
</evidence>
<name>A0ACC2HSE1_9PLEO</name>
<proteinExistence type="predicted"/>
<gene>
    <name evidence="1" type="ORF">OPT61_g9997</name>
</gene>
<protein>
    <submittedName>
        <fullName evidence="1">Uncharacterized protein</fullName>
    </submittedName>
</protein>
<evidence type="ECO:0000313" key="2">
    <source>
        <dbReference type="Proteomes" id="UP001153331"/>
    </source>
</evidence>